<feature type="domain" description="LXG" evidence="2">
    <location>
        <begin position="1"/>
        <end position="240"/>
    </location>
</feature>
<keyword evidence="4" id="KW-1185">Reference proteome</keyword>
<reference evidence="4" key="1">
    <citation type="submission" date="2015-12" db="EMBL/GenBank/DDBJ databases">
        <authorList>
            <person name="Lauer A."/>
            <person name="Humrighouse B."/>
            <person name="Loparev V."/>
            <person name="Shewmaker P.L."/>
            <person name="Whitney A.M."/>
            <person name="McLaughlin R.W."/>
        </authorList>
    </citation>
    <scope>NUCLEOTIDE SEQUENCE [LARGE SCALE GENOMIC DNA]</scope>
    <source>
        <strain evidence="4">LMG 26678</strain>
    </source>
</reference>
<name>A0A0U2WVN2_9ENTE</name>
<dbReference type="PROSITE" id="PS51756">
    <property type="entry name" value="LXG"/>
    <property type="match status" value="1"/>
</dbReference>
<dbReference type="Proteomes" id="UP000067523">
    <property type="component" value="Chromosome"/>
</dbReference>
<accession>A0A0U2WVN2</accession>
<protein>
    <recommendedName>
        <fullName evidence="2">LXG domain-containing protein</fullName>
    </recommendedName>
</protein>
<evidence type="ECO:0000259" key="2">
    <source>
        <dbReference type="PROSITE" id="PS51756"/>
    </source>
</evidence>
<dbReference type="Pfam" id="PF04740">
    <property type="entry name" value="LXG"/>
    <property type="match status" value="1"/>
</dbReference>
<evidence type="ECO:0000256" key="1">
    <source>
        <dbReference type="ARBA" id="ARBA00034117"/>
    </source>
</evidence>
<sequence>MVKMVIGEVQTQTEQIKAFGKTYSQALESVSSATQGILLVVGMSGQGMDSIKNYISSTYPALCKAVILHSEATVQANEQYLEGYTSQCGSEDLDSEELQDQINEADRLIQGFQSSKDSFAQAKRGLSEDSSKLMGMIFQAAINNMDAGITRNQAKKAKIEEKLRKFLAFCEKSPSYFDGLKGSEELMTKGMQALGVDGSGNVGAGSWNGKGFSLKDTAWIKDVNKNWNDRVERRDKQLLEGCKIIRVFDDRFGTDRYMIEKNGYRYALNEDDLSADLKKLIKKYGLDVLELSPTEMTKRVNDFQKSGRDYFSGDKVGMPGFGALAHGQDFMGKMQESGLWDAMWALGLTGAAVRNAQIYDKKISGPKMNNKNTNDFATELFLPDEYYKNNYSPMDGIPNSRMEFNRLGSSGSIERSIVIYDSQGKQSMRIDFSDHGNSLHHTNPHIHEYNWFDRGRAANETKYFLDENGLFRPGTINKDTNTIQFLD</sequence>
<dbReference type="EMBL" id="CP013655">
    <property type="protein sequence ID" value="ALS37705.1"/>
    <property type="molecule type" value="Genomic_DNA"/>
</dbReference>
<dbReference type="AlphaFoldDB" id="A0A0U2WVN2"/>
<gene>
    <name evidence="3" type="ORF">ATZ35_11245</name>
</gene>
<organism evidence="3 4">
    <name type="scientific">Enterococcus rotai</name>
    <dbReference type="NCBI Taxonomy" id="118060"/>
    <lineage>
        <taxon>Bacteria</taxon>
        <taxon>Bacillati</taxon>
        <taxon>Bacillota</taxon>
        <taxon>Bacilli</taxon>
        <taxon>Lactobacillales</taxon>
        <taxon>Enterococcaceae</taxon>
        <taxon>Enterococcus</taxon>
    </lineage>
</organism>
<proteinExistence type="inferred from homology"/>
<evidence type="ECO:0000313" key="3">
    <source>
        <dbReference type="EMBL" id="ALS37705.1"/>
    </source>
</evidence>
<evidence type="ECO:0000313" key="4">
    <source>
        <dbReference type="Proteomes" id="UP000067523"/>
    </source>
</evidence>
<dbReference type="KEGG" id="erx:ATZ35_11245"/>
<comment type="similarity">
    <text evidence="1">In the N-terminal section; belongs to the LXG family.</text>
</comment>
<dbReference type="STRING" id="118060.ATZ35_11245"/>
<dbReference type="InterPro" id="IPR006829">
    <property type="entry name" value="LXG_dom"/>
</dbReference>